<dbReference type="InterPro" id="IPR015414">
    <property type="entry name" value="TMEM64"/>
</dbReference>
<keyword evidence="9" id="KW-1185">Reference proteome</keyword>
<evidence type="ECO:0000256" key="4">
    <source>
        <dbReference type="ARBA" id="ARBA00022989"/>
    </source>
</evidence>
<feature type="transmembrane region" description="Helical" evidence="6">
    <location>
        <begin position="58"/>
        <end position="86"/>
    </location>
</feature>
<dbReference type="PANTHER" id="PTHR12677">
    <property type="entry name" value="GOLGI APPARATUS MEMBRANE PROTEIN TVP38-RELATED"/>
    <property type="match status" value="1"/>
</dbReference>
<keyword evidence="5 6" id="KW-0472">Membrane</keyword>
<feature type="transmembrane region" description="Helical" evidence="6">
    <location>
        <begin position="16"/>
        <end position="37"/>
    </location>
</feature>
<dbReference type="GO" id="GO:0005886">
    <property type="term" value="C:plasma membrane"/>
    <property type="evidence" value="ECO:0007669"/>
    <property type="project" value="UniProtKB-SubCell"/>
</dbReference>
<keyword evidence="4 6" id="KW-1133">Transmembrane helix</keyword>
<dbReference type="AlphaFoldDB" id="A0AAU9CXV0"/>
<evidence type="ECO:0000313" key="9">
    <source>
        <dbReference type="Proteomes" id="UP001321825"/>
    </source>
</evidence>
<feature type="transmembrane region" description="Helical" evidence="6">
    <location>
        <begin position="206"/>
        <end position="223"/>
    </location>
</feature>
<comment type="similarity">
    <text evidence="6">Belongs to the TVP38/TMEM64 family.</text>
</comment>
<evidence type="ECO:0000256" key="1">
    <source>
        <dbReference type="ARBA" id="ARBA00004651"/>
    </source>
</evidence>
<keyword evidence="3 6" id="KW-0812">Transmembrane</keyword>
<name>A0AAU9CXV0_9GAMM</name>
<sequence length="240" mass="26691">MDLDTLKTWLRRQNPLLLGLAGSALAVGLIVALLVAFDWHDEVIRWLQWIDRQGLWAPLLFIVLMALVVVLLLPGVFFTIGAGFVFGVVKGTVYVVLGTTLGAAIAYAIAHRFFGERAARWLAQRLHLKLMAEEMIERGFQIVLLSRLVPFFPGKLANYFFGLTGVRFKDFVLGTLIGIVPFSLHNVWLGAMAALGLKGVTSPLQWGLYLLGFGATVALIFHLQRIARDALEKYRQEGSR</sequence>
<evidence type="ECO:0000256" key="2">
    <source>
        <dbReference type="ARBA" id="ARBA00022475"/>
    </source>
</evidence>
<dbReference type="RefSeq" id="WP_317705210.1">
    <property type="nucleotide sequence ID" value="NZ_AP024714.1"/>
</dbReference>
<evidence type="ECO:0000313" key="8">
    <source>
        <dbReference type="EMBL" id="BCX82822.1"/>
    </source>
</evidence>
<feature type="domain" description="VTT" evidence="7">
    <location>
        <begin position="73"/>
        <end position="191"/>
    </location>
</feature>
<dbReference type="Pfam" id="PF09335">
    <property type="entry name" value="VTT_dom"/>
    <property type="match status" value="1"/>
</dbReference>
<evidence type="ECO:0000256" key="3">
    <source>
        <dbReference type="ARBA" id="ARBA00022692"/>
    </source>
</evidence>
<gene>
    <name evidence="8" type="ORF">MIT9_P2410</name>
</gene>
<evidence type="ECO:0000256" key="6">
    <source>
        <dbReference type="RuleBase" id="RU366058"/>
    </source>
</evidence>
<evidence type="ECO:0000256" key="5">
    <source>
        <dbReference type="ARBA" id="ARBA00023136"/>
    </source>
</evidence>
<feature type="transmembrane region" description="Helical" evidence="6">
    <location>
        <begin position="92"/>
        <end position="110"/>
    </location>
</feature>
<dbReference type="EMBL" id="AP024714">
    <property type="protein sequence ID" value="BCX82822.1"/>
    <property type="molecule type" value="Genomic_DNA"/>
</dbReference>
<comment type="subcellular location">
    <subcellularLocation>
        <location evidence="1 6">Cell membrane</location>
        <topology evidence="1 6">Multi-pass membrane protein</topology>
    </subcellularLocation>
</comment>
<dbReference type="InterPro" id="IPR032816">
    <property type="entry name" value="VTT_dom"/>
</dbReference>
<dbReference type="Proteomes" id="UP001321825">
    <property type="component" value="Chromosome"/>
</dbReference>
<dbReference type="KEGG" id="mcau:MIT9_P2410"/>
<reference evidence="9" key="1">
    <citation type="journal article" date="2024" name="Int. J. Syst. Evol. Microbiol.">
        <title>Methylomarinovum tepidoasis sp. nov., a moderately thermophilic methanotroph of the family Methylothermaceae isolated from a deep-sea hydrothermal field.</title>
        <authorList>
            <person name="Hirayama H."/>
            <person name="Takaki Y."/>
            <person name="Abe M."/>
            <person name="Miyazaki M."/>
            <person name="Uematsu K."/>
            <person name="Matsui Y."/>
            <person name="Takai K."/>
        </authorList>
    </citation>
    <scope>NUCLEOTIDE SEQUENCE [LARGE SCALE GENOMIC DNA]</scope>
    <source>
        <strain evidence="9">IT-9</strain>
    </source>
</reference>
<keyword evidence="2 6" id="KW-1003">Cell membrane</keyword>
<evidence type="ECO:0000259" key="7">
    <source>
        <dbReference type="Pfam" id="PF09335"/>
    </source>
</evidence>
<organism evidence="8 9">
    <name type="scientific">Methylomarinovum caldicuralii</name>
    <dbReference type="NCBI Taxonomy" id="438856"/>
    <lineage>
        <taxon>Bacteria</taxon>
        <taxon>Pseudomonadati</taxon>
        <taxon>Pseudomonadota</taxon>
        <taxon>Gammaproteobacteria</taxon>
        <taxon>Methylococcales</taxon>
        <taxon>Methylothermaceae</taxon>
        <taxon>Methylomarinovum</taxon>
    </lineage>
</organism>
<proteinExistence type="inferred from homology"/>
<accession>A0AAU9CXV0</accession>
<protein>
    <recommendedName>
        <fullName evidence="6">TVP38/TMEM64 family membrane protein</fullName>
    </recommendedName>
</protein>
<feature type="transmembrane region" description="Helical" evidence="6">
    <location>
        <begin position="171"/>
        <end position="194"/>
    </location>
</feature>
<dbReference type="PANTHER" id="PTHR12677:SF59">
    <property type="entry name" value="GOLGI APPARATUS MEMBRANE PROTEIN TVP38-RELATED"/>
    <property type="match status" value="1"/>
</dbReference>